<dbReference type="VEuPathDB" id="AmoebaDB:KM1_239400"/>
<name>A0A5K1TWA7_ENTHI</name>
<dbReference type="InterPro" id="IPR013744">
    <property type="entry name" value="SidJ"/>
</dbReference>
<protein>
    <submittedName>
        <fullName evidence="1">Uncharacterized protein</fullName>
    </submittedName>
</protein>
<evidence type="ECO:0000313" key="1">
    <source>
        <dbReference type="EMBL" id="GAT99130.1"/>
    </source>
</evidence>
<dbReference type="Pfam" id="PF08538">
    <property type="entry name" value="DUF1749"/>
    <property type="match status" value="1"/>
</dbReference>
<dbReference type="VEuPathDB" id="AmoebaDB:EHI5A_190510"/>
<dbReference type="Proteomes" id="UP000078387">
    <property type="component" value="Unassembled WGS sequence"/>
</dbReference>
<reference evidence="1 2" key="1">
    <citation type="submission" date="2016-05" db="EMBL/GenBank/DDBJ databases">
        <title>First whole genome sequencing of Entamoeba histolytica HM1:IMSS-clone-6.</title>
        <authorList>
            <person name="Mukherjee Avik.K."/>
            <person name="Izumyama S."/>
            <person name="Nakada-Tsukui K."/>
            <person name="Nozaki T."/>
        </authorList>
    </citation>
    <scope>NUCLEOTIDE SEQUENCE [LARGE SCALE GENOMIC DNA]</scope>
    <source>
        <strain evidence="1 2">HM1:IMSS clone 6</strain>
    </source>
</reference>
<dbReference type="SUPFAM" id="SSF53474">
    <property type="entry name" value="alpha/beta-Hydrolases"/>
    <property type="match status" value="1"/>
</dbReference>
<gene>
    <name evidence="1" type="ORF">CL6EHI_042740</name>
</gene>
<evidence type="ECO:0000313" key="2">
    <source>
        <dbReference type="Proteomes" id="UP000078387"/>
    </source>
</evidence>
<dbReference type="EMBL" id="BDEQ01000001">
    <property type="protein sequence ID" value="GAT99130.1"/>
    <property type="molecule type" value="Genomic_DNA"/>
</dbReference>
<dbReference type="AlphaFoldDB" id="A0A5K1TWA7"/>
<dbReference type="VEuPathDB" id="AmoebaDB:EHI_042740"/>
<dbReference type="VEuPathDB" id="AmoebaDB:EHI8A_165620"/>
<dbReference type="VEuPathDB" id="AmoebaDB:EHI7A_146370"/>
<dbReference type="InterPro" id="IPR029058">
    <property type="entry name" value="AB_hydrolase_fold"/>
</dbReference>
<dbReference type="PANTHER" id="PTHR31591:SF1">
    <property type="entry name" value="UPF0613 PROTEIN PB24D3.06C"/>
    <property type="match status" value="1"/>
</dbReference>
<sequence length="283" mass="33364">MFGTLNRVNYDVGYFSVGNSNKIILCIGGLTNNLFNHQLFNLLADYLHNEYQIVIAQLRSSGYGFGIFTIDDDVDDIEQIIQQIIREQEIHEIFIIGHSTGCQDIMRMYEKQVHLKYPIKKCVLQAPVSDRDSMRNDLEVIREKKRLLEKYQMKEEDLSQNTTNDEKTELCQYKYCSVVPLLERRFISLFMKKGKEDFFSEDMKKEEIIERYRNVSLPSLFVFSMKDQYIPFDNTQYNLLINKIKELNPNIQVEQIQDNHEISEKGLEFISKVKCFIESNTTN</sequence>
<dbReference type="OMA" id="PPWVNKE"/>
<dbReference type="Gene3D" id="3.40.50.1820">
    <property type="entry name" value="alpha/beta hydrolase"/>
    <property type="match status" value="1"/>
</dbReference>
<comment type="caution">
    <text evidence="1">The sequence shown here is derived from an EMBL/GenBank/DDBJ whole genome shotgun (WGS) entry which is preliminary data.</text>
</comment>
<dbReference type="PANTHER" id="PTHR31591">
    <property type="entry name" value="UPF0613 PROTEIN PB24D3.06C"/>
    <property type="match status" value="1"/>
</dbReference>
<organism evidence="1 2">
    <name type="scientific">Entamoeba histolytica</name>
    <dbReference type="NCBI Taxonomy" id="5759"/>
    <lineage>
        <taxon>Eukaryota</taxon>
        <taxon>Amoebozoa</taxon>
        <taxon>Evosea</taxon>
        <taxon>Archamoebae</taxon>
        <taxon>Mastigamoebida</taxon>
        <taxon>Entamoebidae</taxon>
        <taxon>Entamoeba</taxon>
    </lineage>
</organism>
<accession>A0A5K1TWA7</accession>
<proteinExistence type="predicted"/>